<dbReference type="Proteomes" id="UP000263377">
    <property type="component" value="Unassembled WGS sequence"/>
</dbReference>
<dbReference type="PANTHER" id="PTHR30204">
    <property type="entry name" value="REDOX-CYCLING DRUG-SENSING TRANSCRIPTIONAL ACTIVATOR SOXR"/>
    <property type="match status" value="1"/>
</dbReference>
<evidence type="ECO:0000313" key="4">
    <source>
        <dbReference type="EMBL" id="RGD62351.1"/>
    </source>
</evidence>
<dbReference type="Gene3D" id="1.10.1660.10">
    <property type="match status" value="1"/>
</dbReference>
<evidence type="ECO:0000256" key="1">
    <source>
        <dbReference type="ARBA" id="ARBA00023125"/>
    </source>
</evidence>
<feature type="compositionally biased region" description="Basic and acidic residues" evidence="2">
    <location>
        <begin position="128"/>
        <end position="155"/>
    </location>
</feature>
<dbReference type="GO" id="GO:0003677">
    <property type="term" value="F:DNA binding"/>
    <property type="evidence" value="ECO:0007669"/>
    <property type="project" value="UniProtKB-KW"/>
</dbReference>
<dbReference type="GO" id="GO:0003700">
    <property type="term" value="F:DNA-binding transcription factor activity"/>
    <property type="evidence" value="ECO:0007669"/>
    <property type="project" value="InterPro"/>
</dbReference>
<feature type="region of interest" description="Disordered" evidence="2">
    <location>
        <begin position="119"/>
        <end position="179"/>
    </location>
</feature>
<keyword evidence="1" id="KW-0238">DNA-binding</keyword>
<dbReference type="Pfam" id="PF13411">
    <property type="entry name" value="MerR_1"/>
    <property type="match status" value="1"/>
</dbReference>
<protein>
    <submittedName>
        <fullName evidence="4">MerR family transcriptional regulator</fullName>
    </submittedName>
</protein>
<accession>A0A373A2U2</accession>
<proteinExistence type="predicted"/>
<evidence type="ECO:0000259" key="3">
    <source>
        <dbReference type="PROSITE" id="PS50937"/>
    </source>
</evidence>
<dbReference type="InterPro" id="IPR000551">
    <property type="entry name" value="MerR-type_HTH_dom"/>
</dbReference>
<gene>
    <name evidence="4" type="ORF">DR950_35480</name>
</gene>
<dbReference type="InterPro" id="IPR009061">
    <property type="entry name" value="DNA-bd_dom_put_sf"/>
</dbReference>
<dbReference type="PROSITE" id="PS50937">
    <property type="entry name" value="HTH_MERR_2"/>
    <property type="match status" value="1"/>
</dbReference>
<evidence type="ECO:0000256" key="2">
    <source>
        <dbReference type="SAM" id="MobiDB-lite"/>
    </source>
</evidence>
<dbReference type="PANTHER" id="PTHR30204:SF97">
    <property type="entry name" value="MERR FAMILY REGULATORY PROTEIN"/>
    <property type="match status" value="1"/>
</dbReference>
<dbReference type="SMART" id="SM00422">
    <property type="entry name" value="HTH_MERR"/>
    <property type="match status" value="1"/>
</dbReference>
<dbReference type="AlphaFoldDB" id="A0A373A2U2"/>
<sequence length="179" mass="19628">MRIGELARRTGATPRALRYYEEQGLLTPERRPSGYREYGEPDVDTVRGIRTLLAAGLNSAVIAEILHGLPGPGQRPPGPTCPELLDGLARERARITRQMDELAEARGLLDAIMGAEAPSEAIRSGRLRAADRRSAGEREQTGGRRPRQDGERRPEPTGGRHPQPVARKLDGARSRTVLE</sequence>
<dbReference type="InterPro" id="IPR047057">
    <property type="entry name" value="MerR_fam"/>
</dbReference>
<feature type="domain" description="HTH merR-type" evidence="3">
    <location>
        <begin position="1"/>
        <end position="68"/>
    </location>
</feature>
<dbReference type="PRINTS" id="PR00040">
    <property type="entry name" value="HTHMERR"/>
</dbReference>
<name>A0A373A2U2_9ACTN</name>
<reference evidence="4 5" key="1">
    <citation type="submission" date="2018-08" db="EMBL/GenBank/DDBJ databases">
        <title>Diversity &amp; Physiological Properties of Lignin-Decomposing Actinobacteria from Soil.</title>
        <authorList>
            <person name="Roh S.G."/>
            <person name="Kim S.B."/>
        </authorList>
    </citation>
    <scope>NUCLEOTIDE SEQUENCE [LARGE SCALE GENOMIC DNA]</scope>
    <source>
        <strain evidence="4 5">MMS17-GH009</strain>
    </source>
</reference>
<evidence type="ECO:0000313" key="5">
    <source>
        <dbReference type="Proteomes" id="UP000263377"/>
    </source>
</evidence>
<comment type="caution">
    <text evidence="4">The sequence shown here is derived from an EMBL/GenBank/DDBJ whole genome shotgun (WGS) entry which is preliminary data.</text>
</comment>
<keyword evidence="5" id="KW-1185">Reference proteome</keyword>
<feature type="compositionally biased region" description="Basic and acidic residues" evidence="2">
    <location>
        <begin position="167"/>
        <end position="179"/>
    </location>
</feature>
<dbReference type="SUPFAM" id="SSF46955">
    <property type="entry name" value="Putative DNA-binding domain"/>
    <property type="match status" value="1"/>
</dbReference>
<dbReference type="EMBL" id="QVIG01000001">
    <property type="protein sequence ID" value="RGD62351.1"/>
    <property type="molecule type" value="Genomic_DNA"/>
</dbReference>
<organism evidence="4 5">
    <name type="scientific">Kitasatospora xanthocidica</name>
    <dbReference type="NCBI Taxonomy" id="83382"/>
    <lineage>
        <taxon>Bacteria</taxon>
        <taxon>Bacillati</taxon>
        <taxon>Actinomycetota</taxon>
        <taxon>Actinomycetes</taxon>
        <taxon>Kitasatosporales</taxon>
        <taxon>Streptomycetaceae</taxon>
        <taxon>Kitasatospora</taxon>
    </lineage>
</organism>